<sequence length="282" mass="30853">MKLLSFRVNDKNKYGLATADGVIDLQARFPQYSSLLEFIPHLHLVDTLPPSAKQANYSFDEIAFLPVITEPKKIICAGVNYRDKNAAGNEKPSNPVLFIRFADSQTGHLAPLLKPERSNQFDYEGEMALVMGRGGRNIPEQEALHYVAGYSCYMDGSVRDWQHACFTGGKNWPATGGFGPWLVTGDAIPDPQNLNITTRLNGQTVQQDNTGSMLYSIAELIAYISTFSALSPGDVILTGTPGGIGKKRTPPLFMQPGDRVEVEIEQIGCLMNSVRSDAAVAR</sequence>
<dbReference type="GO" id="GO:0016787">
    <property type="term" value="F:hydrolase activity"/>
    <property type="evidence" value="ECO:0007669"/>
    <property type="project" value="UniProtKB-KW"/>
</dbReference>
<evidence type="ECO:0000256" key="2">
    <source>
        <dbReference type="ARBA" id="ARBA00022723"/>
    </source>
</evidence>
<dbReference type="GO" id="GO:0046872">
    <property type="term" value="F:metal ion binding"/>
    <property type="evidence" value="ECO:0007669"/>
    <property type="project" value="UniProtKB-KW"/>
</dbReference>
<reference evidence="4 5" key="1">
    <citation type="journal article" date="2012" name="J. Bacteriol.">
        <title>Complete genome sequence of Klebsiella oxytoca KCTC 1686, used in production of 2,3-butanediol.</title>
        <authorList>
            <person name="Shin S.H."/>
            <person name="Kim S."/>
            <person name="Kim J.Y."/>
            <person name="Lee S."/>
            <person name="Um Y."/>
            <person name="Oh M.K."/>
            <person name="Kim Y.R."/>
            <person name="Lee J."/>
            <person name="Yang K.S."/>
        </authorList>
    </citation>
    <scope>NUCLEOTIDE SEQUENCE [LARGE SCALE GENOMIC DNA]</scope>
    <source>
        <strain evidence="5">ATCC 8724 / DSM 4798 / JCM 20051 / NBRC 3318 / NRRL B-199 / KCTC 1686</strain>
    </source>
</reference>
<accession>A0A0H3H900</accession>
<name>A0A0H3H900_KLEM8</name>
<dbReference type="PANTHER" id="PTHR42796:SF4">
    <property type="entry name" value="FUMARYLACETOACETATE HYDROLASE DOMAIN-CONTAINING PROTEIN 2A"/>
    <property type="match status" value="1"/>
</dbReference>
<dbReference type="KEGG" id="kox:KOX_11905"/>
<dbReference type="PATRIC" id="fig|1006551.4.peg.2395"/>
<comment type="similarity">
    <text evidence="1">Belongs to the FAH family.</text>
</comment>
<keyword evidence="4" id="KW-0378">Hydrolase</keyword>
<evidence type="ECO:0000256" key="1">
    <source>
        <dbReference type="ARBA" id="ARBA00010211"/>
    </source>
</evidence>
<dbReference type="FunFam" id="3.90.850.10:FF:000008">
    <property type="entry name" value="FAA hydrolase family protein"/>
    <property type="match status" value="1"/>
</dbReference>
<dbReference type="AlphaFoldDB" id="A0A0H3H900"/>
<dbReference type="GO" id="GO:0044281">
    <property type="term" value="P:small molecule metabolic process"/>
    <property type="evidence" value="ECO:0007669"/>
    <property type="project" value="UniProtKB-ARBA"/>
</dbReference>
<proteinExistence type="inferred from homology"/>
<evidence type="ECO:0000259" key="3">
    <source>
        <dbReference type="Pfam" id="PF01557"/>
    </source>
</evidence>
<dbReference type="Gene3D" id="3.90.850.10">
    <property type="entry name" value="Fumarylacetoacetase-like, C-terminal domain"/>
    <property type="match status" value="1"/>
</dbReference>
<keyword evidence="2" id="KW-0479">Metal-binding</keyword>
<dbReference type="Pfam" id="PF01557">
    <property type="entry name" value="FAA_hydrolase"/>
    <property type="match status" value="1"/>
</dbReference>
<dbReference type="RefSeq" id="WP_014228061.1">
    <property type="nucleotide sequence ID" value="NC_016612.1"/>
</dbReference>
<dbReference type="Proteomes" id="UP000007843">
    <property type="component" value="Chromosome"/>
</dbReference>
<gene>
    <name evidence="4" type="ordered locus">KOX_11905</name>
</gene>
<dbReference type="SUPFAM" id="SSF56529">
    <property type="entry name" value="FAH"/>
    <property type="match status" value="1"/>
</dbReference>
<dbReference type="InterPro" id="IPR011234">
    <property type="entry name" value="Fumarylacetoacetase-like_C"/>
</dbReference>
<dbReference type="InterPro" id="IPR051121">
    <property type="entry name" value="FAH"/>
</dbReference>
<dbReference type="PANTHER" id="PTHR42796">
    <property type="entry name" value="FUMARYLACETOACETATE HYDROLASE DOMAIN-CONTAINING PROTEIN 2A-RELATED"/>
    <property type="match status" value="1"/>
</dbReference>
<evidence type="ECO:0000313" key="4">
    <source>
        <dbReference type="EMBL" id="AEX04107.1"/>
    </source>
</evidence>
<dbReference type="EMBL" id="CP003218">
    <property type="protein sequence ID" value="AEX04107.1"/>
    <property type="molecule type" value="Genomic_DNA"/>
</dbReference>
<feature type="domain" description="Fumarylacetoacetase-like C-terminal" evidence="3">
    <location>
        <begin position="73"/>
        <end position="275"/>
    </location>
</feature>
<protein>
    <submittedName>
        <fullName evidence="4">Fumarylacetoacetate (FAA) hydrolase</fullName>
    </submittedName>
</protein>
<dbReference type="InterPro" id="IPR036663">
    <property type="entry name" value="Fumarylacetoacetase_C_sf"/>
</dbReference>
<evidence type="ECO:0000313" key="5">
    <source>
        <dbReference type="Proteomes" id="UP000007843"/>
    </source>
</evidence>
<dbReference type="HOGENOM" id="CLU_028458_3_0_6"/>
<organism evidence="4 5">
    <name type="scientific">Klebsiella michiganensis (strain ATCC 8724 / DSM 4798 / JCM 20051 / NBRC 3318 / NRRL B-199 / KCTC 1686 / BUCSAV 143 / CCM 1901)</name>
    <dbReference type="NCBI Taxonomy" id="1006551"/>
    <lineage>
        <taxon>Bacteria</taxon>
        <taxon>Pseudomonadati</taxon>
        <taxon>Pseudomonadota</taxon>
        <taxon>Gammaproteobacteria</taxon>
        <taxon>Enterobacterales</taxon>
        <taxon>Enterobacteriaceae</taxon>
        <taxon>Klebsiella/Raoultella group</taxon>
        <taxon>Klebsiella</taxon>
    </lineage>
</organism>